<dbReference type="Gene3D" id="3.40.50.12780">
    <property type="entry name" value="N-terminal domain of ligase-like"/>
    <property type="match status" value="1"/>
</dbReference>
<evidence type="ECO:0000313" key="10">
    <source>
        <dbReference type="Proteomes" id="UP000012081"/>
    </source>
</evidence>
<dbReference type="GO" id="GO:0008610">
    <property type="term" value="P:lipid biosynthetic process"/>
    <property type="evidence" value="ECO:0007669"/>
    <property type="project" value="UniProtKB-ARBA"/>
</dbReference>
<comment type="similarity">
    <text evidence="2">Belongs to the ATP-dependent AMP-binding enzyme family.</text>
</comment>
<dbReference type="STRING" id="1300222.I532_15606"/>
<protein>
    <submittedName>
        <fullName evidence="9">Amino acid adenylation domain-containing protein</fullName>
    </submittedName>
</protein>
<keyword evidence="5" id="KW-0677">Repeat</keyword>
<dbReference type="Gene3D" id="3.30.559.30">
    <property type="entry name" value="Nonribosomal peptide synthetase, condensation domain"/>
    <property type="match status" value="1"/>
</dbReference>
<reference evidence="9 10" key="1">
    <citation type="submission" date="2013-03" db="EMBL/GenBank/DDBJ databases">
        <title>Assembly of a new bacterial strain Brevibacillus borstelensis AK1.</title>
        <authorList>
            <person name="Rajan I."/>
            <person name="PoliReddy D."/>
            <person name="Sugumar T."/>
            <person name="Rathinam K."/>
            <person name="Alqarawi S."/>
            <person name="Khalil A.B."/>
            <person name="Sivakumar N."/>
        </authorList>
    </citation>
    <scope>NUCLEOTIDE SEQUENCE [LARGE SCALE GENOMIC DNA]</scope>
    <source>
        <strain evidence="9 10">AK1</strain>
    </source>
</reference>
<accession>M8DEF0</accession>
<comment type="caution">
    <text evidence="9">The sequence shown here is derived from an EMBL/GenBank/DDBJ whole genome shotgun (WGS) entry which is preliminary data.</text>
</comment>
<evidence type="ECO:0000259" key="8">
    <source>
        <dbReference type="PROSITE" id="PS50075"/>
    </source>
</evidence>
<keyword evidence="6" id="KW-0045">Antibiotic biosynthesis</keyword>
<proteinExistence type="inferred from homology"/>
<dbReference type="SUPFAM" id="SSF56801">
    <property type="entry name" value="Acetyl-CoA synthetase-like"/>
    <property type="match status" value="1"/>
</dbReference>
<dbReference type="InterPro" id="IPR020845">
    <property type="entry name" value="AMP-binding_CS"/>
</dbReference>
<dbReference type="InterPro" id="IPR025110">
    <property type="entry name" value="AMP-bd_C"/>
</dbReference>
<evidence type="ECO:0000313" key="9">
    <source>
        <dbReference type="EMBL" id="EMT51782.1"/>
    </source>
</evidence>
<organism evidence="9 10">
    <name type="scientific">Brevibacillus borstelensis AK1</name>
    <dbReference type="NCBI Taxonomy" id="1300222"/>
    <lineage>
        <taxon>Bacteria</taxon>
        <taxon>Bacillati</taxon>
        <taxon>Bacillota</taxon>
        <taxon>Bacilli</taxon>
        <taxon>Bacillales</taxon>
        <taxon>Paenibacillaceae</taxon>
        <taxon>Brevibacillus</taxon>
    </lineage>
</organism>
<feature type="domain" description="Carrier" evidence="8">
    <location>
        <begin position="971"/>
        <end position="1046"/>
    </location>
</feature>
<dbReference type="InterPro" id="IPR042099">
    <property type="entry name" value="ANL_N_sf"/>
</dbReference>
<dbReference type="SUPFAM" id="SSF52777">
    <property type="entry name" value="CoA-dependent acyltransferases"/>
    <property type="match status" value="2"/>
</dbReference>
<dbReference type="NCBIfam" id="TIGR01733">
    <property type="entry name" value="AA-adenyl-dom"/>
    <property type="match status" value="1"/>
</dbReference>
<dbReference type="InterPro" id="IPR045851">
    <property type="entry name" value="AMP-bd_C_sf"/>
</dbReference>
<evidence type="ECO:0000256" key="2">
    <source>
        <dbReference type="ARBA" id="ARBA00006432"/>
    </source>
</evidence>
<dbReference type="FunFam" id="3.40.50.980:FF:000001">
    <property type="entry name" value="Non-ribosomal peptide synthetase"/>
    <property type="match status" value="1"/>
</dbReference>
<dbReference type="EMBL" id="APBN01000006">
    <property type="protein sequence ID" value="EMT51782.1"/>
    <property type="molecule type" value="Genomic_DNA"/>
</dbReference>
<dbReference type="GeneID" id="89501737"/>
<dbReference type="Pfam" id="PF00975">
    <property type="entry name" value="Thioesterase"/>
    <property type="match status" value="1"/>
</dbReference>
<dbReference type="SMART" id="SM00823">
    <property type="entry name" value="PKS_PP"/>
    <property type="match status" value="1"/>
</dbReference>
<dbReference type="InterPro" id="IPR036736">
    <property type="entry name" value="ACP-like_sf"/>
</dbReference>
<dbReference type="GO" id="GO:0003824">
    <property type="term" value="F:catalytic activity"/>
    <property type="evidence" value="ECO:0007669"/>
    <property type="project" value="UniProtKB-KW"/>
</dbReference>
<comment type="cofactor">
    <cofactor evidence="1">
        <name>pantetheine 4'-phosphate</name>
        <dbReference type="ChEBI" id="CHEBI:47942"/>
    </cofactor>
</comment>
<dbReference type="InterPro" id="IPR020806">
    <property type="entry name" value="PKS_PP-bd"/>
</dbReference>
<dbReference type="FunFam" id="1.10.1200.10:FF:000005">
    <property type="entry name" value="Nonribosomal peptide synthetase 1"/>
    <property type="match status" value="1"/>
</dbReference>
<dbReference type="GO" id="GO:0005737">
    <property type="term" value="C:cytoplasm"/>
    <property type="evidence" value="ECO:0007669"/>
    <property type="project" value="TreeGrafter"/>
</dbReference>
<dbReference type="PROSITE" id="PS00455">
    <property type="entry name" value="AMP_BINDING"/>
    <property type="match status" value="1"/>
</dbReference>
<dbReference type="Gene3D" id="3.30.559.10">
    <property type="entry name" value="Chloramphenicol acetyltransferase-like domain"/>
    <property type="match status" value="1"/>
</dbReference>
<evidence type="ECO:0000256" key="4">
    <source>
        <dbReference type="ARBA" id="ARBA00022553"/>
    </source>
</evidence>
<dbReference type="InterPro" id="IPR023213">
    <property type="entry name" value="CAT-like_dom_sf"/>
</dbReference>
<dbReference type="InterPro" id="IPR000873">
    <property type="entry name" value="AMP-dep_synth/lig_dom"/>
</dbReference>
<dbReference type="InterPro" id="IPR009081">
    <property type="entry name" value="PP-bd_ACP"/>
</dbReference>
<evidence type="ECO:0000256" key="3">
    <source>
        <dbReference type="ARBA" id="ARBA00022450"/>
    </source>
</evidence>
<dbReference type="Pfam" id="PF00501">
    <property type="entry name" value="AMP-binding"/>
    <property type="match status" value="1"/>
</dbReference>
<keyword evidence="10" id="KW-1185">Reference proteome</keyword>
<dbReference type="InterPro" id="IPR001242">
    <property type="entry name" value="Condensation_dom"/>
</dbReference>
<dbReference type="Gene3D" id="3.30.300.30">
    <property type="match status" value="1"/>
</dbReference>
<dbReference type="Pfam" id="PF00550">
    <property type="entry name" value="PP-binding"/>
    <property type="match status" value="1"/>
</dbReference>
<sequence length="1315" mass="150001">MGSLSVENEVYLLPSSYGQNRIWFFEQMLPNSPTYHIPILLKITGDLQPAVLEKTIQKIIERHEVLRTTFLEVEGELKQKVSLHFPSFRLDVKTKEELEEEKPLTEHLKEFALEPFDLEKGPLIKFQLVQLSADQYYLLVNIHHIIFDAWSLEVLQKEIVTIYTMVEQGREAECGELPLQYADYANWQKEMFEGETLQKKLNFWQQHLDNIPSLLELPTDRPRPKEITYAGDIVKFDLPLDVIEPITTFCRTHQATHYTFFLATFNVLLYRYTGQKDIVIGTPITNRPNQMIQDLIGFFVNTLPVRTFIRPYSSFLNILKTTIKSFLQTYENSEVPFEKLVQELKPDRDSSYHPIFQALFTLQDYQKKEVEVPFTMEYEKISTNTSKFDLVLYMSCSKQTMSGEIEYSTDLFNRKTMERFAQHYITLIREILKNPDKPICKLNILTEEEKNHVIENNVILAEMGTDLIHHLVDKQALKHASKIAVKGHDHSFTYEELYKKSNQIAHELIRRDIQPGSIVGIRLKRSPDQIACILGVLKSGCVYMPIDPSLPVERVEMMVEDSKAAVIITDDLSFNEWKEKTILEPDVVFNNQTAKDAVELSLPPEEAVAYVIYTSGTTGKPKGVSVTHAALINHVQGFIQEFQIGEGEMFLQNISSSFDPSMSEIFCSLVSGGTLVITHPDKQFDIDYLADVIAHEAITVTHLFHSLIEKLLDLPSFRQNKTLKYIFTGGEALPNQLVRKFYENMKGEVAFVNLYGPTEACVAATYWRCHPEQQYPTAPIGIPFPNYHLVVLDENLQAVPQGVVGELFIGGHSVAKGYENNPELTAEAFPLLDVAGVTRRYYRTGDLVKQLDTGDYLFISRKDTQVKVRGFRIELDEIRHVLQQQPEIEEAAVLVEEVKGDKKIFAFAVKEPGVEISANELKKRLAKKLPYYMVPHVIRWLTELPVSINGKLDKKRLSFDVSDLASGEKIPPRNQIEQQLADIWREVLAIDDIGINEDFFDLGGHSIKVIEIVGLTRKRMNIQLSPSQLFLYRTIETLSEFIQSDQSQAGSGLILKLKEGRSGDPPLFLVHPGGGGAICYVPLARNIARDINIYGIQSLGYEKNVEPLQDIREMAKLYVHEVQKIQPKGPYQLAGWSFGGTIAVEMARIFESKGEKVSFLGLLDAYPFDQVAKKKHRLDPLSVWADSLSIDIEQFSSKPKLEKCQIILEAAKQKKLLPQTAELEDVFRIITVMAANNMASDHYTFSAPIKTDLHAFTCQEVDPRKLHELVDVDKWRGRTTGKVYTYPIMGHHNNLMSSPQVEYLGQKISETLKRG</sequence>
<dbReference type="InterPro" id="IPR001031">
    <property type="entry name" value="Thioesterase"/>
</dbReference>
<dbReference type="PROSITE" id="PS50075">
    <property type="entry name" value="CARRIER"/>
    <property type="match status" value="1"/>
</dbReference>
<dbReference type="SUPFAM" id="SSF47336">
    <property type="entry name" value="ACP-like"/>
    <property type="match status" value="1"/>
</dbReference>
<dbReference type="InterPro" id="IPR029058">
    <property type="entry name" value="AB_hydrolase_fold"/>
</dbReference>
<dbReference type="GO" id="GO:0044550">
    <property type="term" value="P:secondary metabolite biosynthetic process"/>
    <property type="evidence" value="ECO:0007669"/>
    <property type="project" value="TreeGrafter"/>
</dbReference>
<evidence type="ECO:0000256" key="1">
    <source>
        <dbReference type="ARBA" id="ARBA00001957"/>
    </source>
</evidence>
<dbReference type="GO" id="GO:0043041">
    <property type="term" value="P:amino acid activation for nonribosomal peptide biosynthetic process"/>
    <property type="evidence" value="ECO:0007669"/>
    <property type="project" value="TreeGrafter"/>
</dbReference>
<dbReference type="Pfam" id="PF00668">
    <property type="entry name" value="Condensation"/>
    <property type="match status" value="1"/>
</dbReference>
<dbReference type="SUPFAM" id="SSF53474">
    <property type="entry name" value="alpha/beta-Hydrolases"/>
    <property type="match status" value="1"/>
</dbReference>
<dbReference type="Gene3D" id="1.10.1200.10">
    <property type="entry name" value="ACP-like"/>
    <property type="match status" value="1"/>
</dbReference>
<dbReference type="RefSeq" id="WP_003389360.1">
    <property type="nucleotide sequence ID" value="NZ_APBN01000006.1"/>
</dbReference>
<dbReference type="GO" id="GO:0017000">
    <property type="term" value="P:antibiotic biosynthetic process"/>
    <property type="evidence" value="ECO:0007669"/>
    <property type="project" value="UniProtKB-KW"/>
</dbReference>
<evidence type="ECO:0000256" key="7">
    <source>
        <dbReference type="ARBA" id="ARBA00023268"/>
    </source>
</evidence>
<dbReference type="PANTHER" id="PTHR45527">
    <property type="entry name" value="NONRIBOSOMAL PEPTIDE SYNTHETASE"/>
    <property type="match status" value="1"/>
</dbReference>
<evidence type="ECO:0000256" key="6">
    <source>
        <dbReference type="ARBA" id="ARBA00023194"/>
    </source>
</evidence>
<name>M8DEF0_9BACL</name>
<keyword evidence="7" id="KW-0511">Multifunctional enzyme</keyword>
<dbReference type="PATRIC" id="fig|1300222.3.peg.3266"/>
<dbReference type="Gene3D" id="3.40.50.1820">
    <property type="entry name" value="alpha/beta hydrolase"/>
    <property type="match status" value="1"/>
</dbReference>
<dbReference type="CDD" id="cd19531">
    <property type="entry name" value="LCL_NRPS-like"/>
    <property type="match status" value="1"/>
</dbReference>
<dbReference type="OrthoDB" id="9765680at2"/>
<dbReference type="CDD" id="cd05930">
    <property type="entry name" value="A_NRPS"/>
    <property type="match status" value="1"/>
</dbReference>
<dbReference type="Proteomes" id="UP000012081">
    <property type="component" value="Unassembled WGS sequence"/>
</dbReference>
<dbReference type="PANTHER" id="PTHR45527:SF1">
    <property type="entry name" value="FATTY ACID SYNTHASE"/>
    <property type="match status" value="1"/>
</dbReference>
<keyword evidence="3" id="KW-0596">Phosphopantetheine</keyword>
<keyword evidence="4" id="KW-0597">Phosphoprotein</keyword>
<evidence type="ECO:0000256" key="5">
    <source>
        <dbReference type="ARBA" id="ARBA00022737"/>
    </source>
</evidence>
<dbReference type="GO" id="GO:0031177">
    <property type="term" value="F:phosphopantetheine binding"/>
    <property type="evidence" value="ECO:0007669"/>
    <property type="project" value="InterPro"/>
</dbReference>
<dbReference type="Pfam" id="PF13193">
    <property type="entry name" value="AMP-binding_C"/>
    <property type="match status" value="1"/>
</dbReference>
<dbReference type="InterPro" id="IPR010071">
    <property type="entry name" value="AA_adenyl_dom"/>
</dbReference>
<gene>
    <name evidence="9" type="ORF">I532_15606</name>
</gene>